<dbReference type="Proteomes" id="UP000835206">
    <property type="component" value="Chromosome 15"/>
</dbReference>
<protein>
    <submittedName>
        <fullName evidence="4">Uncharacterized protein LOC100647913 isoform X1</fullName>
    </submittedName>
</protein>
<proteinExistence type="predicted"/>
<dbReference type="GeneID" id="100647913"/>
<feature type="region of interest" description="Disordered" evidence="1">
    <location>
        <begin position="1"/>
        <end position="36"/>
    </location>
</feature>
<dbReference type="OrthoDB" id="10023235at2759"/>
<evidence type="ECO:0000313" key="4">
    <source>
        <dbReference type="RefSeq" id="XP_020722575.1"/>
    </source>
</evidence>
<accession>A0A9B7CZ22</accession>
<dbReference type="PROSITE" id="PS50304">
    <property type="entry name" value="TUDOR"/>
    <property type="match status" value="1"/>
</dbReference>
<evidence type="ECO:0000259" key="2">
    <source>
        <dbReference type="PROSITE" id="PS50304"/>
    </source>
</evidence>
<organism evidence="3 4">
    <name type="scientific">Bombus terrestris</name>
    <name type="common">Buff-tailed bumblebee</name>
    <name type="synonym">Apis terrestris</name>
    <dbReference type="NCBI Taxonomy" id="30195"/>
    <lineage>
        <taxon>Eukaryota</taxon>
        <taxon>Metazoa</taxon>
        <taxon>Ecdysozoa</taxon>
        <taxon>Arthropoda</taxon>
        <taxon>Hexapoda</taxon>
        <taxon>Insecta</taxon>
        <taxon>Pterygota</taxon>
        <taxon>Neoptera</taxon>
        <taxon>Endopterygota</taxon>
        <taxon>Hymenoptera</taxon>
        <taxon>Apocrita</taxon>
        <taxon>Aculeata</taxon>
        <taxon>Apoidea</taxon>
        <taxon>Anthophila</taxon>
        <taxon>Apidae</taxon>
        <taxon>Bombus</taxon>
        <taxon>Bombus</taxon>
    </lineage>
</organism>
<dbReference type="Pfam" id="PF00567">
    <property type="entry name" value="TUDOR"/>
    <property type="match status" value="1"/>
</dbReference>
<dbReference type="InterPro" id="IPR002999">
    <property type="entry name" value="Tudor"/>
</dbReference>
<gene>
    <name evidence="4" type="primary">LOC100647913</name>
</gene>
<dbReference type="Gene3D" id="2.30.30.140">
    <property type="match status" value="1"/>
</dbReference>
<dbReference type="AlphaFoldDB" id="A0A9B7CZ22"/>
<dbReference type="RefSeq" id="XP_020722575.1">
    <property type="nucleotide sequence ID" value="XM_020866916.2"/>
</dbReference>
<dbReference type="SUPFAM" id="SSF63748">
    <property type="entry name" value="Tudor/PWWP/MBT"/>
    <property type="match status" value="1"/>
</dbReference>
<sequence length="435" mass="48714">MASIDSNKVTNVEVQDKTNTSTSEVIPTNNDQNPNTSTIAKVDEVTVVSSDLFSYDPAKYSFCKEKSIVNILKVGESGELRFLTEIKTGVYGIAIWPESADPDYEKLLNQLDIVIPEATQWKNRRPNIGDFVFGQRVDGTWVRGYIICVLPCLILAMVDDAKLVIVSNLATCEEPLSDMYAFSGICELTVATQRFMENIDYKYKVTGQTDNEKPDEFEILILGGDDEVKATVRPWTPMLEQLGVPCGDVNYGTTVCITGYQNHIVMYVRPLDTLGLARYNFIMETVAKCAETSPFLNEPCIGESVLALSADGNYYRGTVFSVRDDKVHVRFEDLGRREFVDGKKLKVYPDCLNNLGYCISKIRLQGIPKDIPPLIPIIKILDNLVENKVPLILTYDGVPNTEGVYLKHPEGESVNNMICKCLELYHVKPSKEIKN</sequence>
<feature type="domain" description="Tudor" evidence="2">
    <location>
        <begin position="293"/>
        <end position="355"/>
    </location>
</feature>
<evidence type="ECO:0000256" key="1">
    <source>
        <dbReference type="SAM" id="MobiDB-lite"/>
    </source>
</evidence>
<reference evidence="4" key="1">
    <citation type="submission" date="2025-08" db="UniProtKB">
        <authorList>
            <consortium name="RefSeq"/>
        </authorList>
    </citation>
    <scope>IDENTIFICATION</scope>
</reference>
<evidence type="ECO:0000313" key="3">
    <source>
        <dbReference type="Proteomes" id="UP000835206"/>
    </source>
</evidence>
<name>A0A9B7CZ22_BOMTE</name>
<keyword evidence="3" id="KW-1185">Reference proteome</keyword>